<sequence>MLFTAQVVTTDEWEAEPSGPFSRTVPRFVVIHHTDNNNPPNDPSRGTIEGAKRLAKNIQIFHKRSRGWSDSGHNFLNTTGGFILEGRHGSLNAVKQGFCVLSAHALQDSLKLAGGNQSPGIENEGNFMTFEMGQAQWNSLVELCASLCESCAISPKNIRGHREFSNTDCPGDWLFKQLPRLRKAVADKLEMHIDLHELENNVAGQTLKVGSTGPEVIKLQKRLSERNFNPGPIDGLFGDGTRSAVILFQRSVGLEEDGIAGPQALRSLDLI</sequence>
<dbReference type="InterPro" id="IPR002502">
    <property type="entry name" value="Amidase_domain"/>
</dbReference>
<dbReference type="InterPro" id="IPR036365">
    <property type="entry name" value="PGBD-like_sf"/>
</dbReference>
<dbReference type="InterPro" id="IPR036505">
    <property type="entry name" value="Amidase/PGRP_sf"/>
</dbReference>
<dbReference type="Proteomes" id="UP000636505">
    <property type="component" value="Unassembled WGS sequence"/>
</dbReference>
<dbReference type="Pfam" id="PF01471">
    <property type="entry name" value="PG_binding_1"/>
    <property type="match status" value="1"/>
</dbReference>
<dbReference type="SMART" id="SM00701">
    <property type="entry name" value="PGRP"/>
    <property type="match status" value="1"/>
</dbReference>
<evidence type="ECO:0000256" key="1">
    <source>
        <dbReference type="ARBA" id="ARBA00007553"/>
    </source>
</evidence>
<dbReference type="Gene3D" id="3.40.80.10">
    <property type="entry name" value="Peptidoglycan recognition protein-like"/>
    <property type="match status" value="1"/>
</dbReference>
<dbReference type="CDD" id="cd06583">
    <property type="entry name" value="PGRP"/>
    <property type="match status" value="1"/>
</dbReference>
<dbReference type="GO" id="GO:0008270">
    <property type="term" value="F:zinc ion binding"/>
    <property type="evidence" value="ECO:0007669"/>
    <property type="project" value="InterPro"/>
</dbReference>
<gene>
    <name evidence="3" type="ORF">IQ241_05770</name>
</gene>
<proteinExistence type="inferred from homology"/>
<dbReference type="InterPro" id="IPR002477">
    <property type="entry name" value="Peptidoglycan-bd-like"/>
</dbReference>
<dbReference type="InterPro" id="IPR015510">
    <property type="entry name" value="PGRP"/>
</dbReference>
<evidence type="ECO:0000259" key="2">
    <source>
        <dbReference type="SMART" id="SM00701"/>
    </source>
</evidence>
<dbReference type="SUPFAM" id="SSF47090">
    <property type="entry name" value="PGBD-like"/>
    <property type="match status" value="1"/>
</dbReference>
<reference evidence="3" key="1">
    <citation type="submission" date="2020-10" db="EMBL/GenBank/DDBJ databases">
        <authorList>
            <person name="Castelo-Branco R."/>
            <person name="Eusebio N."/>
            <person name="Adriana R."/>
            <person name="Vieira A."/>
            <person name="Brugerolle De Fraissinette N."/>
            <person name="Rezende De Castro R."/>
            <person name="Schneider M.P."/>
            <person name="Vasconcelos V."/>
            <person name="Leao P.N."/>
        </authorList>
    </citation>
    <scope>NUCLEOTIDE SEQUENCE</scope>
    <source>
        <strain evidence="3">LEGE 07310</strain>
    </source>
</reference>
<organism evidence="3 4">
    <name type="scientific">Vasconcelosia minhoensis LEGE 07310</name>
    <dbReference type="NCBI Taxonomy" id="915328"/>
    <lineage>
        <taxon>Bacteria</taxon>
        <taxon>Bacillati</taxon>
        <taxon>Cyanobacteriota</taxon>
        <taxon>Cyanophyceae</taxon>
        <taxon>Nodosilineales</taxon>
        <taxon>Cymatolegaceae</taxon>
        <taxon>Vasconcelosia</taxon>
        <taxon>Vasconcelosia minhoensis</taxon>
    </lineage>
</organism>
<evidence type="ECO:0000313" key="4">
    <source>
        <dbReference type="Proteomes" id="UP000636505"/>
    </source>
</evidence>
<dbReference type="SUPFAM" id="SSF55846">
    <property type="entry name" value="N-acetylmuramoyl-L-alanine amidase-like"/>
    <property type="match status" value="1"/>
</dbReference>
<accession>A0A8J7DAT8</accession>
<dbReference type="AlphaFoldDB" id="A0A8J7DAT8"/>
<name>A0A8J7DAT8_9CYAN</name>
<dbReference type="InterPro" id="IPR006619">
    <property type="entry name" value="PGRP_domain_met/bac"/>
</dbReference>
<dbReference type="PANTHER" id="PTHR11022:SF41">
    <property type="entry name" value="PEPTIDOGLYCAN-RECOGNITION PROTEIN LC-RELATED"/>
    <property type="match status" value="1"/>
</dbReference>
<protein>
    <submittedName>
        <fullName evidence="3">N-acetylmuramoyl-L-alanine amidase</fullName>
    </submittedName>
</protein>
<feature type="domain" description="Peptidoglycan recognition protein family" evidence="2">
    <location>
        <begin position="5"/>
        <end position="165"/>
    </location>
</feature>
<dbReference type="Gene3D" id="1.10.101.10">
    <property type="entry name" value="PGBD-like superfamily/PGBD"/>
    <property type="match status" value="1"/>
</dbReference>
<dbReference type="InterPro" id="IPR036366">
    <property type="entry name" value="PGBDSf"/>
</dbReference>
<dbReference type="PANTHER" id="PTHR11022">
    <property type="entry name" value="PEPTIDOGLYCAN RECOGNITION PROTEIN"/>
    <property type="match status" value="1"/>
</dbReference>
<dbReference type="GO" id="GO:0009253">
    <property type="term" value="P:peptidoglycan catabolic process"/>
    <property type="evidence" value="ECO:0007669"/>
    <property type="project" value="InterPro"/>
</dbReference>
<dbReference type="Pfam" id="PF01510">
    <property type="entry name" value="Amidase_2"/>
    <property type="match status" value="1"/>
</dbReference>
<keyword evidence="4" id="KW-1185">Reference proteome</keyword>
<dbReference type="GO" id="GO:0008745">
    <property type="term" value="F:N-acetylmuramoyl-L-alanine amidase activity"/>
    <property type="evidence" value="ECO:0007669"/>
    <property type="project" value="InterPro"/>
</dbReference>
<evidence type="ECO:0000313" key="3">
    <source>
        <dbReference type="EMBL" id="MBE9076807.1"/>
    </source>
</evidence>
<dbReference type="EMBL" id="JADEXG010000009">
    <property type="protein sequence ID" value="MBE9076807.1"/>
    <property type="molecule type" value="Genomic_DNA"/>
</dbReference>
<comment type="similarity">
    <text evidence="1">Belongs to the N-acetylmuramoyl-L-alanine amidase 2 family.</text>
</comment>
<comment type="caution">
    <text evidence="3">The sequence shown here is derived from an EMBL/GenBank/DDBJ whole genome shotgun (WGS) entry which is preliminary data.</text>
</comment>